<dbReference type="Gene3D" id="3.40.50.10390">
    <property type="entry name" value="Gingipain r, domain 1"/>
    <property type="match status" value="1"/>
</dbReference>
<dbReference type="GO" id="GO:0008234">
    <property type="term" value="F:cysteine-type peptidase activity"/>
    <property type="evidence" value="ECO:0007669"/>
    <property type="project" value="InterPro"/>
</dbReference>
<dbReference type="InterPro" id="IPR001769">
    <property type="entry name" value="Gingipain"/>
</dbReference>
<proteinExistence type="predicted"/>
<keyword evidence="1 2" id="KW-0732">Signal</keyword>
<feature type="signal peptide" evidence="2">
    <location>
        <begin position="1"/>
        <end position="31"/>
    </location>
</feature>
<dbReference type="InterPro" id="IPR029030">
    <property type="entry name" value="Caspase-like_dom_sf"/>
</dbReference>
<dbReference type="AlphaFoldDB" id="A0A518G009"/>
<accession>A0A518G009</accession>
<dbReference type="SUPFAM" id="SSF52129">
    <property type="entry name" value="Caspase-like"/>
    <property type="match status" value="1"/>
</dbReference>
<dbReference type="Pfam" id="PF01364">
    <property type="entry name" value="Peptidase_C25"/>
    <property type="match status" value="1"/>
</dbReference>
<reference evidence="4 5" key="1">
    <citation type="submission" date="2019-02" db="EMBL/GenBank/DDBJ databases">
        <title>Deep-cultivation of Planctomycetes and their phenomic and genomic characterization uncovers novel biology.</title>
        <authorList>
            <person name="Wiegand S."/>
            <person name="Jogler M."/>
            <person name="Boedeker C."/>
            <person name="Pinto D."/>
            <person name="Vollmers J."/>
            <person name="Rivas-Marin E."/>
            <person name="Kohn T."/>
            <person name="Peeters S.H."/>
            <person name="Heuer A."/>
            <person name="Rast P."/>
            <person name="Oberbeckmann S."/>
            <person name="Bunk B."/>
            <person name="Jeske O."/>
            <person name="Meyerdierks A."/>
            <person name="Storesund J.E."/>
            <person name="Kallscheuer N."/>
            <person name="Luecker S."/>
            <person name="Lage O.M."/>
            <person name="Pohl T."/>
            <person name="Merkel B.J."/>
            <person name="Hornburger P."/>
            <person name="Mueller R.-W."/>
            <person name="Bruemmer F."/>
            <person name="Labrenz M."/>
            <person name="Spormann A.M."/>
            <person name="Op den Camp H."/>
            <person name="Overmann J."/>
            <person name="Amann R."/>
            <person name="Jetten M.S.M."/>
            <person name="Mascher T."/>
            <person name="Medema M.H."/>
            <person name="Devos D.P."/>
            <person name="Kaster A.-K."/>
            <person name="Ovreas L."/>
            <person name="Rohde M."/>
            <person name="Galperin M.Y."/>
            <person name="Jogler C."/>
        </authorList>
    </citation>
    <scope>NUCLEOTIDE SEQUENCE [LARGE SCALE GENOMIC DNA]</scope>
    <source>
        <strain evidence="4 5">Q31a</strain>
    </source>
</reference>
<feature type="domain" description="Gingipain" evidence="3">
    <location>
        <begin position="37"/>
        <end position="422"/>
    </location>
</feature>
<organism evidence="4 5">
    <name type="scientific">Aureliella helgolandensis</name>
    <dbReference type="NCBI Taxonomy" id="2527968"/>
    <lineage>
        <taxon>Bacteria</taxon>
        <taxon>Pseudomonadati</taxon>
        <taxon>Planctomycetota</taxon>
        <taxon>Planctomycetia</taxon>
        <taxon>Pirellulales</taxon>
        <taxon>Pirellulaceae</taxon>
        <taxon>Aureliella</taxon>
    </lineage>
</organism>
<dbReference type="GO" id="GO:0006508">
    <property type="term" value="P:proteolysis"/>
    <property type="evidence" value="ECO:0007669"/>
    <property type="project" value="InterPro"/>
</dbReference>
<dbReference type="OrthoDB" id="292502at2"/>
<evidence type="ECO:0000313" key="4">
    <source>
        <dbReference type="EMBL" id="QDV21939.1"/>
    </source>
</evidence>
<dbReference type="KEGG" id="ahel:Q31a_02180"/>
<evidence type="ECO:0000259" key="3">
    <source>
        <dbReference type="Pfam" id="PF01364"/>
    </source>
</evidence>
<evidence type="ECO:0000256" key="1">
    <source>
        <dbReference type="ARBA" id="ARBA00022729"/>
    </source>
</evidence>
<evidence type="ECO:0000313" key="5">
    <source>
        <dbReference type="Proteomes" id="UP000318017"/>
    </source>
</evidence>
<dbReference type="Gene3D" id="3.40.50.1460">
    <property type="match status" value="1"/>
</dbReference>
<name>A0A518G009_9BACT</name>
<feature type="chain" id="PRO_5022175176" evidence="2">
    <location>
        <begin position="32"/>
        <end position="578"/>
    </location>
</feature>
<dbReference type="EMBL" id="CP036298">
    <property type="protein sequence ID" value="QDV21939.1"/>
    <property type="molecule type" value="Genomic_DNA"/>
</dbReference>
<gene>
    <name evidence="4" type="ORF">Q31a_02180</name>
</gene>
<dbReference type="InterPro" id="IPR029031">
    <property type="entry name" value="Gingipain_N_sf"/>
</dbReference>
<dbReference type="RefSeq" id="WP_145072710.1">
    <property type="nucleotide sequence ID" value="NZ_CP036298.1"/>
</dbReference>
<protein>
    <submittedName>
        <fullName evidence="4">Peptidase family C25</fullName>
    </submittedName>
</protein>
<keyword evidence="5" id="KW-1185">Reference proteome</keyword>
<dbReference type="Proteomes" id="UP000318017">
    <property type="component" value="Chromosome"/>
</dbReference>
<evidence type="ECO:0000256" key="2">
    <source>
        <dbReference type="SAM" id="SignalP"/>
    </source>
</evidence>
<sequence length="578" mass="62616" precursor="true">MWRNTGSYRPRRLFNLHLASLCLVACLAPHAQPADVVVVRPAEWEGAMANWKQHRESQGHTLLELDGRMGKDAIRAAIVNIARQQAEAGQADELKHVLIVGDVGNDPTIHIGTFYYTSTAMVQFGGEHMLASDNPFGDLDNDGIPELAVGRIPANSPAELQRVLDRIVAFETQQDSTSWRRDVHMVAGVGGFGALADSVIEMTTRQFLAQRIPGWSNVSMTHASAQSNYCPDPELFSSTLINRINQGGMLWVYIGHGAVTQLDYLRVEERQIPILTEDQVGKFQAGTRAPIAVFLACYTGAFDAQEDSLAERLILSDNGPIAALAASRVAGPYGLAMLSDGLLTEYFDLPTETLGLAILHAKQCSLQAASKEGNATTDPPPSQLDMVAAIAQALSPADYDLAAERAEHAWQMNLLGDPLLRLPQPSELSVDAPTQASAGEEFEVTGHATLAGQLSVELIHRRGQHRPDLEHLATDPITIAGRAGMQQRYQSSNDSVILKRSVNLAPPASPLTSRPTSSQIVLTNISTHPDGNTAPATVPFSVTMRVPDDLPRGRYGLRLFLSSPQGWEVGYAEILIKP</sequence>